<comment type="caution">
    <text evidence="1">The sequence shown here is derived from an EMBL/GenBank/DDBJ whole genome shotgun (WGS) entry which is preliminary data.</text>
</comment>
<dbReference type="AlphaFoldDB" id="A0AAN8PQ50"/>
<evidence type="ECO:0000313" key="2">
    <source>
        <dbReference type="Proteomes" id="UP001307849"/>
    </source>
</evidence>
<evidence type="ECO:0000313" key="1">
    <source>
        <dbReference type="EMBL" id="KAK6518648.1"/>
    </source>
</evidence>
<dbReference type="EMBL" id="JAVHJM010000002">
    <property type="protein sequence ID" value="KAK6518648.1"/>
    <property type="molecule type" value="Genomic_DNA"/>
</dbReference>
<organism evidence="1 2">
    <name type="scientific">Arthrobotrys conoides</name>
    <dbReference type="NCBI Taxonomy" id="74498"/>
    <lineage>
        <taxon>Eukaryota</taxon>
        <taxon>Fungi</taxon>
        <taxon>Dikarya</taxon>
        <taxon>Ascomycota</taxon>
        <taxon>Pezizomycotina</taxon>
        <taxon>Orbiliomycetes</taxon>
        <taxon>Orbiliales</taxon>
        <taxon>Orbiliaceae</taxon>
        <taxon>Arthrobotrys</taxon>
    </lineage>
</organism>
<sequence length="159" mass="18042">MTPRTRVEDEPWTNTPRYTADSGLVSACLVNQRLRSIATPILYHHVVVAGFDLNYDIRARFHSVINARVLTPLIMPNHSGRAYIRHLSIRPVPLGPGNYPANLLTSKSKVLLIFLLWLLDEDQLSSIEYVNCILKDIRWGLYYKGLPIASDRLGARGFN</sequence>
<protein>
    <submittedName>
        <fullName evidence="1">Uncharacterized protein</fullName>
    </submittedName>
</protein>
<keyword evidence="2" id="KW-1185">Reference proteome</keyword>
<gene>
    <name evidence="1" type="ORF">TWF506_005782</name>
</gene>
<accession>A0AAN8PQ50</accession>
<reference evidence="1 2" key="1">
    <citation type="submission" date="2019-10" db="EMBL/GenBank/DDBJ databases">
        <authorList>
            <person name="Palmer J.M."/>
        </authorList>
    </citation>
    <scope>NUCLEOTIDE SEQUENCE [LARGE SCALE GENOMIC DNA]</scope>
    <source>
        <strain evidence="1 2">TWF506</strain>
    </source>
</reference>
<dbReference type="Proteomes" id="UP001307849">
    <property type="component" value="Unassembled WGS sequence"/>
</dbReference>
<proteinExistence type="predicted"/>
<name>A0AAN8PQ50_9PEZI</name>